<dbReference type="STRING" id="1411621.AUC43_19800"/>
<evidence type="ECO:0000313" key="2">
    <source>
        <dbReference type="Proteomes" id="UP000059542"/>
    </source>
</evidence>
<dbReference type="Proteomes" id="UP000059542">
    <property type="component" value="Chromosome"/>
</dbReference>
<protein>
    <submittedName>
        <fullName evidence="1">Uncharacterized protein</fullName>
    </submittedName>
</protein>
<organism evidence="1 2">
    <name type="scientific">Hymenobacter sedentarius</name>
    <dbReference type="NCBI Taxonomy" id="1411621"/>
    <lineage>
        <taxon>Bacteria</taxon>
        <taxon>Pseudomonadati</taxon>
        <taxon>Bacteroidota</taxon>
        <taxon>Cytophagia</taxon>
        <taxon>Cytophagales</taxon>
        <taxon>Hymenobacteraceae</taxon>
        <taxon>Hymenobacter</taxon>
    </lineage>
</organism>
<accession>A0A0U4C824</accession>
<dbReference type="AlphaFoldDB" id="A0A0U4C824"/>
<evidence type="ECO:0000313" key="1">
    <source>
        <dbReference type="EMBL" id="ALW87122.1"/>
    </source>
</evidence>
<keyword evidence="2" id="KW-1185">Reference proteome</keyword>
<sequence>MANDLLNEQDMRTKKRSAGVGEIKDFDDAGLGPAFGQELDARLPLVGKVPAAAMAVGQRLPEPA</sequence>
<dbReference type="RefSeq" id="WP_068197892.1">
    <property type="nucleotide sequence ID" value="NZ_CP013909.1"/>
</dbReference>
<reference evidence="1 2" key="1">
    <citation type="submission" date="2015-12" db="EMBL/GenBank/DDBJ databases">
        <authorList>
            <person name="Shamseldin A."/>
            <person name="Moawad H."/>
            <person name="Abd El-Rahim W.M."/>
            <person name="Sadowsky M.J."/>
        </authorList>
    </citation>
    <scope>NUCLEOTIDE SEQUENCE [LARGE SCALE GENOMIC DNA]</scope>
    <source>
        <strain evidence="1 2">DG5B</strain>
    </source>
</reference>
<dbReference type="EMBL" id="CP013909">
    <property type="protein sequence ID" value="ALW87122.1"/>
    <property type="molecule type" value="Genomic_DNA"/>
</dbReference>
<gene>
    <name evidence="1" type="ORF">AUC43_19800</name>
</gene>
<proteinExistence type="predicted"/>
<dbReference type="KEGG" id="hyg:AUC43_19800"/>
<name>A0A0U4C824_9BACT</name>